<keyword evidence="3" id="KW-1185">Reference proteome</keyword>
<dbReference type="VEuPathDB" id="TrichDB:TVAG_247350"/>
<feature type="compositionally biased region" description="Basic residues" evidence="1">
    <location>
        <begin position="115"/>
        <end position="130"/>
    </location>
</feature>
<feature type="compositionally biased region" description="Basic and acidic residues" evidence="1">
    <location>
        <begin position="85"/>
        <end position="94"/>
    </location>
</feature>
<evidence type="ECO:0000256" key="1">
    <source>
        <dbReference type="SAM" id="MobiDB-lite"/>
    </source>
</evidence>
<dbReference type="SMR" id="A2DKS3"/>
<dbReference type="AlphaFoldDB" id="A2DKS3"/>
<feature type="compositionally biased region" description="Polar residues" evidence="1">
    <location>
        <begin position="380"/>
        <end position="391"/>
    </location>
</feature>
<name>A2DKS3_TRIV3</name>
<feature type="compositionally biased region" description="Basic and acidic residues" evidence="1">
    <location>
        <begin position="131"/>
        <end position="143"/>
    </location>
</feature>
<feature type="compositionally biased region" description="Basic and acidic residues" evidence="1">
    <location>
        <begin position="156"/>
        <end position="167"/>
    </location>
</feature>
<protein>
    <submittedName>
        <fullName evidence="2">Uncharacterized protein</fullName>
    </submittedName>
</protein>
<feature type="compositionally biased region" description="Acidic residues" evidence="1">
    <location>
        <begin position="97"/>
        <end position="111"/>
    </location>
</feature>
<evidence type="ECO:0000313" key="2">
    <source>
        <dbReference type="EMBL" id="EAY19056.1"/>
    </source>
</evidence>
<feature type="region of interest" description="Disordered" evidence="1">
    <location>
        <begin position="372"/>
        <end position="397"/>
    </location>
</feature>
<evidence type="ECO:0000313" key="3">
    <source>
        <dbReference type="Proteomes" id="UP000001542"/>
    </source>
</evidence>
<dbReference type="InParanoid" id="A2DKS3"/>
<reference evidence="2" key="2">
    <citation type="journal article" date="2007" name="Science">
        <title>Draft genome sequence of the sexually transmitted pathogen Trichomonas vaginalis.</title>
        <authorList>
            <person name="Carlton J.M."/>
            <person name="Hirt R.P."/>
            <person name="Silva J.C."/>
            <person name="Delcher A.L."/>
            <person name="Schatz M."/>
            <person name="Zhao Q."/>
            <person name="Wortman J.R."/>
            <person name="Bidwell S.L."/>
            <person name="Alsmark U.C.M."/>
            <person name="Besteiro S."/>
            <person name="Sicheritz-Ponten T."/>
            <person name="Noel C.J."/>
            <person name="Dacks J.B."/>
            <person name="Foster P.G."/>
            <person name="Simillion C."/>
            <person name="Van de Peer Y."/>
            <person name="Miranda-Saavedra D."/>
            <person name="Barton G.J."/>
            <person name="Westrop G.D."/>
            <person name="Mueller S."/>
            <person name="Dessi D."/>
            <person name="Fiori P.L."/>
            <person name="Ren Q."/>
            <person name="Paulsen I."/>
            <person name="Zhang H."/>
            <person name="Bastida-Corcuera F.D."/>
            <person name="Simoes-Barbosa A."/>
            <person name="Brown M.T."/>
            <person name="Hayes R.D."/>
            <person name="Mukherjee M."/>
            <person name="Okumura C.Y."/>
            <person name="Schneider R."/>
            <person name="Smith A.J."/>
            <person name="Vanacova S."/>
            <person name="Villalvazo M."/>
            <person name="Haas B.J."/>
            <person name="Pertea M."/>
            <person name="Feldblyum T.V."/>
            <person name="Utterback T.R."/>
            <person name="Shu C.L."/>
            <person name="Osoegawa K."/>
            <person name="de Jong P.J."/>
            <person name="Hrdy I."/>
            <person name="Horvathova L."/>
            <person name="Zubacova Z."/>
            <person name="Dolezal P."/>
            <person name="Malik S.B."/>
            <person name="Logsdon J.M. Jr."/>
            <person name="Henze K."/>
            <person name="Gupta A."/>
            <person name="Wang C.C."/>
            <person name="Dunne R.L."/>
            <person name="Upcroft J.A."/>
            <person name="Upcroft P."/>
            <person name="White O."/>
            <person name="Salzberg S.L."/>
            <person name="Tang P."/>
            <person name="Chiu C.-H."/>
            <person name="Lee Y.-S."/>
            <person name="Embley T.M."/>
            <person name="Coombs G.H."/>
            <person name="Mottram J.C."/>
            <person name="Tachezy J."/>
            <person name="Fraser-Liggett C.M."/>
            <person name="Johnson P.J."/>
        </authorList>
    </citation>
    <scope>NUCLEOTIDE SEQUENCE [LARGE SCALE GENOMIC DNA]</scope>
    <source>
        <strain evidence="2">G3</strain>
    </source>
</reference>
<feature type="region of interest" description="Disordered" evidence="1">
    <location>
        <begin position="85"/>
        <end position="167"/>
    </location>
</feature>
<dbReference type="EMBL" id="DS113212">
    <property type="protein sequence ID" value="EAY19056.1"/>
    <property type="molecule type" value="Genomic_DNA"/>
</dbReference>
<accession>A2DKS3</accession>
<dbReference type="RefSeq" id="XP_001580042.1">
    <property type="nucleotide sequence ID" value="XM_001579992.1"/>
</dbReference>
<proteinExistence type="predicted"/>
<feature type="compositionally biased region" description="Basic residues" evidence="1">
    <location>
        <begin position="144"/>
        <end position="155"/>
    </location>
</feature>
<dbReference type="Proteomes" id="UP000001542">
    <property type="component" value="Unassembled WGS sequence"/>
</dbReference>
<dbReference type="VEuPathDB" id="TrichDB:TVAGG3_0560350"/>
<dbReference type="KEGG" id="tva:5464575"/>
<sequence length="397" mass="46530">MASTLLGKIEKDPDHQFYQGETVYVIDADNDFDIYKAKIDHIFTDSIKVYYPDYETDEIIMNDAKDRILPDTRKNRAEFERQDKIRLKQERLNQDSDFIDDSDESFGESDDDEKKKKKKKKQQPKKKAAPKKKEPKPPKEKKPKEKKPREPKKKKEAKEKKEKENNIIRRSPDFKYLQEAYENGLRDEESFLQWLDNKTDIPEGTNFEKLSKQFIRYVETTAKGDDSESSDYYSEDDTPKVFTEEYLHKPHKEEDLPMTDELLIPSWIGVVSSDKKRTRKANSVMTIKFENGHSNAFFYKTDDGRIFLILNGEALQLKLRGQGEDYLYRAVPVVSNEEHTSKIAYVEATKRNNIYSIPAKPEDIRLVEEAERKNLKSKESTSTASQKSELTSKYLEE</sequence>
<organism evidence="2 3">
    <name type="scientific">Trichomonas vaginalis (strain ATCC PRA-98 / G3)</name>
    <dbReference type="NCBI Taxonomy" id="412133"/>
    <lineage>
        <taxon>Eukaryota</taxon>
        <taxon>Metamonada</taxon>
        <taxon>Parabasalia</taxon>
        <taxon>Trichomonadida</taxon>
        <taxon>Trichomonadidae</taxon>
        <taxon>Trichomonas</taxon>
    </lineage>
</organism>
<gene>
    <name evidence="2" type="ORF">TVAG_247350</name>
</gene>
<reference evidence="2" key="1">
    <citation type="submission" date="2006-10" db="EMBL/GenBank/DDBJ databases">
        <authorList>
            <person name="Amadeo P."/>
            <person name="Zhao Q."/>
            <person name="Wortman J."/>
            <person name="Fraser-Liggett C."/>
            <person name="Carlton J."/>
        </authorList>
    </citation>
    <scope>NUCLEOTIDE SEQUENCE</scope>
    <source>
        <strain evidence="2">G3</strain>
    </source>
</reference>